<reference evidence="1 2" key="1">
    <citation type="journal article" date="2017" name="Gigascience">
        <title>Draft genome of the honey bee ectoparasitic mite, Tropilaelaps mercedesae, is shaped by the parasitic life history.</title>
        <authorList>
            <person name="Dong X."/>
            <person name="Armstrong S.D."/>
            <person name="Xia D."/>
            <person name="Makepeace B.L."/>
            <person name="Darby A.C."/>
            <person name="Kadowaki T."/>
        </authorList>
    </citation>
    <scope>NUCLEOTIDE SEQUENCE [LARGE SCALE GENOMIC DNA]</scope>
    <source>
        <strain evidence="1">Wuxi-XJTLU</strain>
    </source>
</reference>
<evidence type="ECO:0000313" key="2">
    <source>
        <dbReference type="Proteomes" id="UP000192247"/>
    </source>
</evidence>
<name>A0A1V9XCG4_9ACAR</name>
<comment type="caution">
    <text evidence="1">The sequence shown here is derived from an EMBL/GenBank/DDBJ whole genome shotgun (WGS) entry which is preliminary data.</text>
</comment>
<keyword evidence="2" id="KW-1185">Reference proteome</keyword>
<accession>A0A1V9XCG4</accession>
<dbReference type="AlphaFoldDB" id="A0A1V9XCG4"/>
<sequence>MAMETSSGDFQPAVISVRDQLDEEISYNKLPIRKKSQPAE</sequence>
<dbReference type="Proteomes" id="UP000192247">
    <property type="component" value="Unassembled WGS sequence"/>
</dbReference>
<dbReference type="InParanoid" id="A0A1V9XCG4"/>
<dbReference type="EMBL" id="MNPL01015135">
    <property type="protein sequence ID" value="OQR71219.1"/>
    <property type="molecule type" value="Genomic_DNA"/>
</dbReference>
<protein>
    <submittedName>
        <fullName evidence="1">Uncharacterized protein</fullName>
    </submittedName>
</protein>
<proteinExistence type="predicted"/>
<gene>
    <name evidence="1" type="ORF">BIW11_04011</name>
</gene>
<organism evidence="1 2">
    <name type="scientific">Tropilaelaps mercedesae</name>
    <dbReference type="NCBI Taxonomy" id="418985"/>
    <lineage>
        <taxon>Eukaryota</taxon>
        <taxon>Metazoa</taxon>
        <taxon>Ecdysozoa</taxon>
        <taxon>Arthropoda</taxon>
        <taxon>Chelicerata</taxon>
        <taxon>Arachnida</taxon>
        <taxon>Acari</taxon>
        <taxon>Parasitiformes</taxon>
        <taxon>Mesostigmata</taxon>
        <taxon>Gamasina</taxon>
        <taxon>Dermanyssoidea</taxon>
        <taxon>Laelapidae</taxon>
        <taxon>Tropilaelaps</taxon>
    </lineage>
</organism>
<evidence type="ECO:0000313" key="1">
    <source>
        <dbReference type="EMBL" id="OQR71219.1"/>
    </source>
</evidence>